<dbReference type="InterPro" id="IPR048395">
    <property type="entry name" value="Glyco_hydro_31_C"/>
</dbReference>
<feature type="domain" description="Glycoside hydrolase family 31 TIM barrel" evidence="5">
    <location>
        <begin position="204"/>
        <end position="512"/>
    </location>
</feature>
<evidence type="ECO:0000256" key="2">
    <source>
        <dbReference type="ARBA" id="ARBA00007806"/>
    </source>
</evidence>
<evidence type="ECO:0000256" key="1">
    <source>
        <dbReference type="ARBA" id="ARBA00001657"/>
    </source>
</evidence>
<keyword evidence="4" id="KW-0326">Glycosidase</keyword>
<comment type="caution">
    <text evidence="7">The sequence shown here is derived from an EMBL/GenBank/DDBJ whole genome shotgun (WGS) entry which is preliminary data.</text>
</comment>
<dbReference type="InterPro" id="IPR017853">
    <property type="entry name" value="GH"/>
</dbReference>
<dbReference type="Pfam" id="PF01055">
    <property type="entry name" value="Glyco_hydro_31_2nd"/>
    <property type="match status" value="1"/>
</dbReference>
<evidence type="ECO:0000259" key="5">
    <source>
        <dbReference type="Pfam" id="PF01055"/>
    </source>
</evidence>
<organism evidence="7 8">
    <name type="scientific">Aspergillus cavernicola</name>
    <dbReference type="NCBI Taxonomy" id="176166"/>
    <lineage>
        <taxon>Eukaryota</taxon>
        <taxon>Fungi</taxon>
        <taxon>Dikarya</taxon>
        <taxon>Ascomycota</taxon>
        <taxon>Pezizomycotina</taxon>
        <taxon>Eurotiomycetes</taxon>
        <taxon>Eurotiomycetidae</taxon>
        <taxon>Eurotiales</taxon>
        <taxon>Aspergillaceae</taxon>
        <taxon>Aspergillus</taxon>
        <taxon>Aspergillus subgen. Nidulantes</taxon>
    </lineage>
</organism>
<gene>
    <name evidence="7" type="ORF">BDW59DRAFT_154472</name>
</gene>
<reference evidence="7 8" key="1">
    <citation type="submission" date="2024-07" db="EMBL/GenBank/DDBJ databases">
        <title>Section-level genome sequencing and comparative genomics of Aspergillus sections Usti and Cavernicolus.</title>
        <authorList>
            <consortium name="Lawrence Berkeley National Laboratory"/>
            <person name="Nybo J.L."/>
            <person name="Vesth T.C."/>
            <person name="Theobald S."/>
            <person name="Frisvad J.C."/>
            <person name="Larsen T.O."/>
            <person name="Kjaerboelling I."/>
            <person name="Rothschild-Mancinelli K."/>
            <person name="Lyhne E.K."/>
            <person name="Kogle M.E."/>
            <person name="Barry K."/>
            <person name="Clum A."/>
            <person name="Na H."/>
            <person name="Ledsgaard L."/>
            <person name="Lin J."/>
            <person name="Lipzen A."/>
            <person name="Kuo A."/>
            <person name="Riley R."/>
            <person name="Mondo S."/>
            <person name="LaButti K."/>
            <person name="Haridas S."/>
            <person name="Pangalinan J."/>
            <person name="Salamov A.A."/>
            <person name="Simmons B.A."/>
            <person name="Magnuson J.K."/>
            <person name="Chen J."/>
            <person name="Drula E."/>
            <person name="Henrissat B."/>
            <person name="Wiebenga A."/>
            <person name="Lubbers R.J."/>
            <person name="Gomes A.C."/>
            <person name="Makela M.R."/>
            <person name="Stajich J."/>
            <person name="Grigoriev I.V."/>
            <person name="Mortensen U.H."/>
            <person name="De vries R.P."/>
            <person name="Baker S.E."/>
            <person name="Andersen M.R."/>
        </authorList>
    </citation>
    <scope>NUCLEOTIDE SEQUENCE [LARGE SCALE GENOMIC DNA]</scope>
    <source>
        <strain evidence="7 8">CBS 600.67</strain>
    </source>
</reference>
<dbReference type="SUPFAM" id="SSF51011">
    <property type="entry name" value="Glycosyl hydrolase domain"/>
    <property type="match status" value="1"/>
</dbReference>
<dbReference type="PANTHER" id="PTHR22762:SF89">
    <property type="entry name" value="ALPHA-XYLOSIDASE"/>
    <property type="match status" value="1"/>
</dbReference>
<dbReference type="Gene3D" id="2.60.40.1180">
    <property type="entry name" value="Golgi alpha-mannosidase II"/>
    <property type="match status" value="1"/>
</dbReference>
<protein>
    <recommendedName>
        <fullName evidence="3">alpha-glucosidase</fullName>
        <ecNumber evidence="3">3.2.1.20</ecNumber>
    </recommendedName>
</protein>
<comment type="catalytic activity">
    <reaction evidence="1">
        <text>Hydrolysis of terminal, non-reducing (1-&gt;4)-linked alpha-D-glucose residues with release of alpha-D-glucose.</text>
        <dbReference type="EC" id="3.2.1.20"/>
    </reaction>
</comment>
<keyword evidence="4 7" id="KW-0378">Hydrolase</keyword>
<dbReference type="Proteomes" id="UP001610335">
    <property type="component" value="Unassembled WGS sequence"/>
</dbReference>
<dbReference type="InterPro" id="IPR013780">
    <property type="entry name" value="Glyco_hydro_b"/>
</dbReference>
<dbReference type="InterPro" id="IPR000322">
    <property type="entry name" value="Glyco_hydro_31_TIM"/>
</dbReference>
<evidence type="ECO:0000256" key="3">
    <source>
        <dbReference type="ARBA" id="ARBA00012741"/>
    </source>
</evidence>
<evidence type="ECO:0000313" key="7">
    <source>
        <dbReference type="EMBL" id="KAL2814240.1"/>
    </source>
</evidence>
<dbReference type="Pfam" id="PF21365">
    <property type="entry name" value="Glyco_hydro_31_3rd"/>
    <property type="match status" value="1"/>
</dbReference>
<comment type="similarity">
    <text evidence="2 4">Belongs to the glycosyl hydrolase 31 family.</text>
</comment>
<evidence type="ECO:0000259" key="6">
    <source>
        <dbReference type="Pfam" id="PF21365"/>
    </source>
</evidence>
<dbReference type="Gene3D" id="3.20.20.80">
    <property type="entry name" value="Glycosidases"/>
    <property type="match status" value="1"/>
</dbReference>
<dbReference type="PANTHER" id="PTHR22762">
    <property type="entry name" value="ALPHA-GLUCOSIDASE"/>
    <property type="match status" value="1"/>
</dbReference>
<proteinExistence type="inferred from homology"/>
<name>A0ABR4HFP9_9EURO</name>
<keyword evidence="8" id="KW-1185">Reference proteome</keyword>
<evidence type="ECO:0000313" key="8">
    <source>
        <dbReference type="Proteomes" id="UP001610335"/>
    </source>
</evidence>
<feature type="domain" description="Glycosyl hydrolase family 31 C-terminal" evidence="6">
    <location>
        <begin position="522"/>
        <end position="613"/>
    </location>
</feature>
<dbReference type="EC" id="3.2.1.20" evidence="3"/>
<sequence>MSFPTNPLANPQSIISGPNYRFTILTNRLIRYEWAPDNHFEDRASTFAINRNFPVPEFRVINGDSDDETNGEGDSLEIITDHFHLTYDKKRFSPAGLVVHFNSNHTDWGAPWRYGVSEKLNLGGTARTLDECDGRRDMGDGVMSKAGHAALDDSTSMLFDGEFVAGRGPGGGEGGERVDGYLFCYGRDYKAGIKAFYGVSGKQPVLPRYALGNWWSRYYAYHQDEYVELMDKFRGHDIPMSVAVVDMDWHLVSDVPHAGWTGYTWNRKLFPEPERFRRDLHGRNLKITLNDHPHNGVHSHEDVYEEMARALGRSTSDKRPILFDPADARFMKAYFEVLHRSLEKVACDFWWIDWQQGPYSKTPGLDPLWVLNHFHYLDHGRDSTELDNGRESHPLIFSRYAGPGSHRYPVGFSGDTVVTWDSLAFQPEFTATASNIGYGWWSHDIGGHMFGSRDDELVTRWVQLGVFSPIFRLHSSLSRWMSKEPWLYRLECSKVISEFMRLRHRLVPFLYTRNVICSVNDEPLVQPMYWAFPDNDQAYSVPNQYMFGSELLVAPIVQPRDKRTNLGSVKAWLPSRSRYVDFFTGTVYDGNRQVVFHRRLEEFPVLAREGAIIVLDADSVPQNGCLNPTEFEVVVVIGRDAQACVLEDVGDDDAPAPENRVGGMEQQRKATISYDQAEGRVTAELINRPYRFRFLSVTSIPSELKVHSNGIDRTSEAKVNLEEDCQLPGLTVECPFIPVNGHSITIELGPNPQLSVIDPTCRLEQQIMDYQTAFEVKDQLWEVVKNREGTANTALGTLMSLGYDKGIVGPVAELLLADSRLRYNS</sequence>
<accession>A0ABR4HFP9</accession>
<dbReference type="CDD" id="cd06595">
    <property type="entry name" value="GH31_u1"/>
    <property type="match status" value="1"/>
</dbReference>
<evidence type="ECO:0000256" key="4">
    <source>
        <dbReference type="RuleBase" id="RU361185"/>
    </source>
</evidence>
<dbReference type="SUPFAM" id="SSF51445">
    <property type="entry name" value="(Trans)glycosidases"/>
    <property type="match status" value="1"/>
</dbReference>
<dbReference type="GO" id="GO:0016787">
    <property type="term" value="F:hydrolase activity"/>
    <property type="evidence" value="ECO:0007669"/>
    <property type="project" value="UniProtKB-KW"/>
</dbReference>
<dbReference type="EMBL" id="JBFXLS010000129">
    <property type="protein sequence ID" value="KAL2814240.1"/>
    <property type="molecule type" value="Genomic_DNA"/>
</dbReference>